<feature type="transmembrane region" description="Helical" evidence="2">
    <location>
        <begin position="226"/>
        <end position="245"/>
    </location>
</feature>
<dbReference type="EMBL" id="CP043494">
    <property type="protein sequence ID" value="WNG44015.1"/>
    <property type="molecule type" value="Genomic_DNA"/>
</dbReference>
<keyword evidence="4" id="KW-1185">Reference proteome</keyword>
<feature type="transmembrane region" description="Helical" evidence="2">
    <location>
        <begin position="192"/>
        <end position="214"/>
    </location>
</feature>
<dbReference type="RefSeq" id="WP_395816000.1">
    <property type="nucleotide sequence ID" value="NZ_CP043494.1"/>
</dbReference>
<proteinExistence type="predicted"/>
<reference evidence="3 4" key="1">
    <citation type="submission" date="2019-08" db="EMBL/GenBank/DDBJ databases">
        <title>Archangium and Cystobacter genomes.</title>
        <authorList>
            <person name="Chen I.-C.K."/>
            <person name="Wielgoss S."/>
        </authorList>
    </citation>
    <scope>NUCLEOTIDE SEQUENCE [LARGE SCALE GENOMIC DNA]</scope>
    <source>
        <strain evidence="3 4">Cbm 6</strain>
    </source>
</reference>
<organism evidence="3 4">
    <name type="scientific">Archangium minus</name>
    <dbReference type="NCBI Taxonomy" id="83450"/>
    <lineage>
        <taxon>Bacteria</taxon>
        <taxon>Pseudomonadati</taxon>
        <taxon>Myxococcota</taxon>
        <taxon>Myxococcia</taxon>
        <taxon>Myxococcales</taxon>
        <taxon>Cystobacterineae</taxon>
        <taxon>Archangiaceae</taxon>
        <taxon>Archangium</taxon>
    </lineage>
</organism>
<keyword evidence="2" id="KW-0472">Membrane</keyword>
<evidence type="ECO:0000313" key="3">
    <source>
        <dbReference type="EMBL" id="WNG44015.1"/>
    </source>
</evidence>
<name>A0ABY9WK98_9BACT</name>
<keyword evidence="2" id="KW-1133">Transmembrane helix</keyword>
<keyword evidence="2" id="KW-0812">Transmembrane</keyword>
<sequence length="348" mass="39065">MRSLITAIEVREKEIRTVLERPRAPGWPGLLGLHKHPELMHPERMKALTRIAARLVELQRILELSDSDEPWPLQSAKNLVERATGELGLDAAWELAEELRIELLWFQPNESLWAQLEESQRTRPVAGDRWASGYLAENMETLRKQYLEHVLKGLRPPRMWRSLTVEVLASRYRAWIESFRHARALARLRARYFLLLLLVLSIVLSLSVLALLGVGAASLSAPRQSLFVALATGALGAVLSGVYRLRDRVKSIRDLHSSWATYLIQPFIGATAGLLLFVVLRSGYVKFGNFEPARLHFVHYAVLGFVAGFAEPFLLGIVGRISHLGEERENAGDKDGGDKDGGDKEGKT</sequence>
<feature type="region of interest" description="Disordered" evidence="1">
    <location>
        <begin position="327"/>
        <end position="348"/>
    </location>
</feature>
<evidence type="ECO:0000313" key="4">
    <source>
        <dbReference type="Proteomes" id="UP001611383"/>
    </source>
</evidence>
<evidence type="ECO:0000256" key="2">
    <source>
        <dbReference type="SAM" id="Phobius"/>
    </source>
</evidence>
<accession>A0ABY9WK98</accession>
<evidence type="ECO:0000256" key="1">
    <source>
        <dbReference type="SAM" id="MobiDB-lite"/>
    </source>
</evidence>
<protein>
    <submittedName>
        <fullName evidence="3">Uncharacterized protein</fullName>
    </submittedName>
</protein>
<dbReference type="Proteomes" id="UP001611383">
    <property type="component" value="Chromosome"/>
</dbReference>
<gene>
    <name evidence="3" type="ORF">F0U60_07835</name>
</gene>
<feature type="transmembrane region" description="Helical" evidence="2">
    <location>
        <begin position="297"/>
        <end position="318"/>
    </location>
</feature>
<feature type="transmembrane region" description="Helical" evidence="2">
    <location>
        <begin position="266"/>
        <end position="285"/>
    </location>
</feature>